<dbReference type="InterPro" id="IPR000836">
    <property type="entry name" value="PRTase_dom"/>
</dbReference>
<dbReference type="HAMAP" id="MF_01219">
    <property type="entry name" value="PyrR"/>
    <property type="match status" value="1"/>
</dbReference>
<comment type="function">
    <text evidence="5">Also displays a weak uracil phosphoribosyltransferase activity which is not physiologically significant.</text>
</comment>
<feature type="short sequence motif" description="PRPP-binding" evidence="5">
    <location>
        <begin position="98"/>
        <end position="110"/>
    </location>
</feature>
<accession>A0A9D1MBQ0</accession>
<dbReference type="NCBIfam" id="NF003545">
    <property type="entry name" value="PRK05205.1-1"/>
    <property type="match status" value="1"/>
</dbReference>
<dbReference type="NCBIfam" id="NF003549">
    <property type="entry name" value="PRK05205.1-5"/>
    <property type="match status" value="1"/>
</dbReference>
<comment type="similarity">
    <text evidence="1 5">Belongs to the purine/pyrimidine phosphoribosyltransferase family. PyrR subfamily.</text>
</comment>
<evidence type="ECO:0000256" key="3">
    <source>
        <dbReference type="ARBA" id="ARBA00023015"/>
    </source>
</evidence>
<evidence type="ECO:0000256" key="1">
    <source>
        <dbReference type="ARBA" id="ARBA00005565"/>
    </source>
</evidence>
<dbReference type="GO" id="GO:0004845">
    <property type="term" value="F:uracil phosphoribosyltransferase activity"/>
    <property type="evidence" value="ECO:0007669"/>
    <property type="project" value="UniProtKB-UniRule"/>
</dbReference>
<keyword evidence="4 5" id="KW-0804">Transcription</keyword>
<keyword evidence="5 7" id="KW-0328">Glycosyltransferase</keyword>
<evidence type="ECO:0000256" key="2">
    <source>
        <dbReference type="ARBA" id="ARBA00022472"/>
    </source>
</evidence>
<gene>
    <name evidence="5 7" type="primary">pyrR</name>
    <name evidence="7" type="ORF">IAA61_05995</name>
</gene>
<dbReference type="GO" id="GO:0003723">
    <property type="term" value="F:RNA binding"/>
    <property type="evidence" value="ECO:0007669"/>
    <property type="project" value="UniProtKB-UniRule"/>
</dbReference>
<keyword evidence="3 5" id="KW-0805">Transcription regulation</keyword>
<dbReference type="Proteomes" id="UP000824109">
    <property type="component" value="Unassembled WGS sequence"/>
</dbReference>
<dbReference type="PANTHER" id="PTHR11608:SF0">
    <property type="entry name" value="BIFUNCTIONAL PROTEIN PYRR"/>
    <property type="match status" value="1"/>
</dbReference>
<proteinExistence type="inferred from homology"/>
<comment type="caution">
    <text evidence="7">The sequence shown here is derived from an EMBL/GenBank/DDBJ whole genome shotgun (WGS) entry which is preliminary data.</text>
</comment>
<comment type="function">
    <text evidence="5">Regulates transcriptional attenuation of the pyrimidine nucleotide (pyr) operon by binding in a uridine-dependent manner to specific sites on pyr mRNA. This disrupts an antiterminator hairpin in the RNA and favors formation of a downstream transcription terminator, leading to a reduced expression of downstream genes.</text>
</comment>
<dbReference type="FunFam" id="3.40.50.2020:FF:000020">
    <property type="entry name" value="Bifunctional protein PyrR"/>
    <property type="match status" value="1"/>
</dbReference>
<organism evidence="7 8">
    <name type="scientific">Candidatus Ornithomonoglobus merdipullorum</name>
    <dbReference type="NCBI Taxonomy" id="2840895"/>
    <lineage>
        <taxon>Bacteria</taxon>
        <taxon>Bacillati</taxon>
        <taxon>Bacillota</taxon>
        <taxon>Clostridia</taxon>
        <taxon>Candidatus Ornithomonoglobus</taxon>
    </lineage>
</organism>
<dbReference type="Pfam" id="PF00156">
    <property type="entry name" value="Pribosyltran"/>
    <property type="match status" value="1"/>
</dbReference>
<evidence type="ECO:0000313" key="8">
    <source>
        <dbReference type="Proteomes" id="UP000824109"/>
    </source>
</evidence>
<feature type="domain" description="Phosphoribosyltransferase" evidence="6">
    <location>
        <begin position="6"/>
        <end position="146"/>
    </location>
</feature>
<reference evidence="7" key="2">
    <citation type="journal article" date="2021" name="PeerJ">
        <title>Extensive microbial diversity within the chicken gut microbiome revealed by metagenomics and culture.</title>
        <authorList>
            <person name="Gilroy R."/>
            <person name="Ravi A."/>
            <person name="Getino M."/>
            <person name="Pursley I."/>
            <person name="Horton D.L."/>
            <person name="Alikhan N.F."/>
            <person name="Baker D."/>
            <person name="Gharbi K."/>
            <person name="Hall N."/>
            <person name="Watson M."/>
            <person name="Adriaenssens E.M."/>
            <person name="Foster-Nyarko E."/>
            <person name="Jarju S."/>
            <person name="Secka A."/>
            <person name="Antonio M."/>
            <person name="Oren A."/>
            <person name="Chaudhuri R.R."/>
            <person name="La Ragione R."/>
            <person name="Hildebrand F."/>
            <person name="Pallen M.J."/>
        </authorList>
    </citation>
    <scope>NUCLEOTIDE SEQUENCE</scope>
    <source>
        <strain evidence="7">USAMLcec3-3695</strain>
    </source>
</reference>
<dbReference type="InterPro" id="IPR029057">
    <property type="entry name" value="PRTase-like"/>
</dbReference>
<dbReference type="EMBL" id="DVNB01000063">
    <property type="protein sequence ID" value="HIU57347.1"/>
    <property type="molecule type" value="Genomic_DNA"/>
</dbReference>
<evidence type="ECO:0000259" key="6">
    <source>
        <dbReference type="Pfam" id="PF00156"/>
    </source>
</evidence>
<keyword evidence="2 5" id="KW-0806">Transcription termination</keyword>
<dbReference type="PANTHER" id="PTHR11608">
    <property type="entry name" value="BIFUNCTIONAL PROTEIN PYRR"/>
    <property type="match status" value="1"/>
</dbReference>
<dbReference type="CDD" id="cd06223">
    <property type="entry name" value="PRTases_typeI"/>
    <property type="match status" value="1"/>
</dbReference>
<dbReference type="InterPro" id="IPR050137">
    <property type="entry name" value="PyrR_bifunctional"/>
</dbReference>
<comment type="catalytic activity">
    <reaction evidence="5">
        <text>UMP + diphosphate = 5-phospho-alpha-D-ribose 1-diphosphate + uracil</text>
        <dbReference type="Rhea" id="RHEA:13017"/>
        <dbReference type="ChEBI" id="CHEBI:17568"/>
        <dbReference type="ChEBI" id="CHEBI:33019"/>
        <dbReference type="ChEBI" id="CHEBI:57865"/>
        <dbReference type="ChEBI" id="CHEBI:58017"/>
        <dbReference type="EC" id="2.4.2.9"/>
    </reaction>
</comment>
<evidence type="ECO:0000256" key="4">
    <source>
        <dbReference type="ARBA" id="ARBA00023163"/>
    </source>
</evidence>
<dbReference type="SUPFAM" id="SSF53271">
    <property type="entry name" value="PRTase-like"/>
    <property type="match status" value="1"/>
</dbReference>
<keyword evidence="5 7" id="KW-0808">Transferase</keyword>
<keyword evidence="5" id="KW-0694">RNA-binding</keyword>
<dbReference type="Gene3D" id="3.40.50.2020">
    <property type="match status" value="1"/>
</dbReference>
<protein>
    <recommendedName>
        <fullName evidence="5">Bifunctional protein PyrR</fullName>
    </recommendedName>
    <domain>
        <recommendedName>
            <fullName evidence="5">Pyrimidine operon regulatory protein</fullName>
        </recommendedName>
    </domain>
    <domain>
        <recommendedName>
            <fullName evidence="5">Uracil phosphoribosyltransferase</fullName>
            <shortName evidence="5">UPRTase</shortName>
            <ecNumber evidence="5">2.4.2.9</ecNumber>
        </recommendedName>
    </domain>
</protein>
<dbReference type="EC" id="2.4.2.9" evidence="5"/>
<evidence type="ECO:0000256" key="5">
    <source>
        <dbReference type="HAMAP-Rule" id="MF_01219"/>
    </source>
</evidence>
<dbReference type="GO" id="GO:0006353">
    <property type="term" value="P:DNA-templated transcription termination"/>
    <property type="evidence" value="ECO:0007669"/>
    <property type="project" value="UniProtKB-UniRule"/>
</dbReference>
<sequence length="181" mass="20231">MEKAVLLNGSAAARLVNRMAYEIIEDNKGVENLVIIGIQTRGVLFAKALRNKINELEGVELPMGSLDITFYRDDLTRLNDHPVIKETDIAFAIEDKNIILVDDILFSGRTVNAAIKELFDMGRPAKIKLAVLIDRGHHELPIRADYCGRDVPTALGEYIKADITEDGVVERVTICDKEDKR</sequence>
<dbReference type="AlphaFoldDB" id="A0A9D1MBQ0"/>
<evidence type="ECO:0000313" key="7">
    <source>
        <dbReference type="EMBL" id="HIU57347.1"/>
    </source>
</evidence>
<dbReference type="InterPro" id="IPR023050">
    <property type="entry name" value="PyrR"/>
</dbReference>
<comment type="subunit">
    <text evidence="5">Homodimer and homohexamer; in equilibrium.</text>
</comment>
<name>A0A9D1MBQ0_9FIRM</name>
<reference evidence="7" key="1">
    <citation type="submission" date="2020-10" db="EMBL/GenBank/DDBJ databases">
        <authorList>
            <person name="Gilroy R."/>
        </authorList>
    </citation>
    <scope>NUCLEOTIDE SEQUENCE</scope>
    <source>
        <strain evidence="7">USAMLcec3-3695</strain>
    </source>
</reference>